<proteinExistence type="predicted"/>
<dbReference type="Proteomes" id="UP000029725">
    <property type="component" value="Unassembled WGS sequence"/>
</dbReference>
<feature type="coiled-coil region" evidence="1">
    <location>
        <begin position="56"/>
        <end position="160"/>
    </location>
</feature>
<name>A0A098VQJ8_9MICR</name>
<gene>
    <name evidence="3" type="ORF">DI09_3p70</name>
</gene>
<reference evidence="3 4" key="1">
    <citation type="submission" date="2014-04" db="EMBL/GenBank/DDBJ databases">
        <title>A new species of microsporidia sheds light on the evolution of extreme parasitism.</title>
        <authorList>
            <person name="Haag K.L."/>
            <person name="James T.Y."/>
            <person name="Larsson R."/>
            <person name="Schaer T.M."/>
            <person name="Refardt D."/>
            <person name="Pombert J.-F."/>
            <person name="Ebert D."/>
        </authorList>
    </citation>
    <scope>NUCLEOTIDE SEQUENCE [LARGE SCALE GENOMIC DNA]</scope>
    <source>
        <strain evidence="3 4">UGP3</strain>
        <tissue evidence="3">Spores</tissue>
    </source>
</reference>
<evidence type="ECO:0000313" key="4">
    <source>
        <dbReference type="Proteomes" id="UP000029725"/>
    </source>
</evidence>
<evidence type="ECO:0000256" key="1">
    <source>
        <dbReference type="SAM" id="Coils"/>
    </source>
</evidence>
<keyword evidence="4" id="KW-1185">Reference proteome</keyword>
<dbReference type="RefSeq" id="XP_013237740.1">
    <property type="nucleotide sequence ID" value="XM_013382286.1"/>
</dbReference>
<feature type="compositionally biased region" description="Basic and acidic residues" evidence="2">
    <location>
        <begin position="268"/>
        <end position="278"/>
    </location>
</feature>
<dbReference type="VEuPathDB" id="MicrosporidiaDB:DI09_3p70"/>
<protein>
    <submittedName>
        <fullName evidence="3">Uncharacterized protein</fullName>
    </submittedName>
</protein>
<keyword evidence="1" id="KW-0175">Coiled coil</keyword>
<sequence length="334" mass="38470">MPMQKALQDRENINNLLAEKNLKDLPSSCSPLKKLLDRLFQISQISEISLKNPKELEKLNDLMSQKKKLAQEARDELRGLQSKLSQKAQQQFEEARKALKDQKSDLLDPQDALLAQKNLQTREHILDLQYLLVQHAQNDLEDLKDENRMLIQNSRRSQKDLNALKMLIEKEDLKNHLSSCNALKDLLDELHKLNPIYKLKQPYEILKKPEILETLKSVVAVKNELAKKARNELMELQDRLSQEAQKKDEEGGSLSTVEGSSPPQSDSQEPKSDIQHSSVKMDLENQKGSFSNLNSLIDYLFQISQTELPPRKNEIFQEAQEDIQNCVLKDKKKS</sequence>
<dbReference type="EMBL" id="JMKJ01000333">
    <property type="protein sequence ID" value="KGG51245.1"/>
    <property type="molecule type" value="Genomic_DNA"/>
</dbReference>
<dbReference type="AlphaFoldDB" id="A0A098VQJ8"/>
<organism evidence="3 4">
    <name type="scientific">Mitosporidium daphniae</name>
    <dbReference type="NCBI Taxonomy" id="1485682"/>
    <lineage>
        <taxon>Eukaryota</taxon>
        <taxon>Fungi</taxon>
        <taxon>Fungi incertae sedis</taxon>
        <taxon>Microsporidia</taxon>
        <taxon>Mitosporidium</taxon>
    </lineage>
</organism>
<evidence type="ECO:0000256" key="2">
    <source>
        <dbReference type="SAM" id="MobiDB-lite"/>
    </source>
</evidence>
<comment type="caution">
    <text evidence="3">The sequence shown here is derived from an EMBL/GenBank/DDBJ whole genome shotgun (WGS) entry which is preliminary data.</text>
</comment>
<accession>A0A098VQJ8</accession>
<evidence type="ECO:0000313" key="3">
    <source>
        <dbReference type="EMBL" id="KGG51245.1"/>
    </source>
</evidence>
<feature type="compositionally biased region" description="Polar residues" evidence="2">
    <location>
        <begin position="253"/>
        <end position="267"/>
    </location>
</feature>
<feature type="region of interest" description="Disordered" evidence="2">
    <location>
        <begin position="240"/>
        <end position="278"/>
    </location>
</feature>
<feature type="compositionally biased region" description="Basic and acidic residues" evidence="2">
    <location>
        <begin position="240"/>
        <end position="250"/>
    </location>
</feature>
<dbReference type="HOGENOM" id="CLU_831802_0_0_1"/>
<dbReference type="GeneID" id="25259871"/>